<name>A0A821U8Z2_9NEOP</name>
<dbReference type="InterPro" id="IPR002347">
    <property type="entry name" value="SDR_fam"/>
</dbReference>
<dbReference type="EMBL" id="CAJOBZ010000029">
    <property type="protein sequence ID" value="CAF4885921.1"/>
    <property type="molecule type" value="Genomic_DNA"/>
</dbReference>
<evidence type="ECO:0000313" key="2">
    <source>
        <dbReference type="Proteomes" id="UP000663880"/>
    </source>
</evidence>
<dbReference type="PRINTS" id="PR00080">
    <property type="entry name" value="SDRFAMILY"/>
</dbReference>
<dbReference type="SUPFAM" id="SSF51735">
    <property type="entry name" value="NAD(P)-binding Rossmann-fold domains"/>
    <property type="match status" value="1"/>
</dbReference>
<dbReference type="AlphaFoldDB" id="A0A821U8Z2"/>
<dbReference type="Proteomes" id="UP000663880">
    <property type="component" value="Unassembled WGS sequence"/>
</dbReference>
<dbReference type="PRINTS" id="PR00081">
    <property type="entry name" value="GDHRDH"/>
</dbReference>
<comment type="caution">
    <text evidence="1">The sequence shown here is derived from an EMBL/GenBank/DDBJ whole genome shotgun (WGS) entry which is preliminary data.</text>
</comment>
<sequence length="250" mass="26541">MSLKGKVVIITGASAGIGAAIAIEFSKKNSDVILVGRNETRLNEVAMQCEANGCYPTVINADITIDSEAARVIQETVKKFNKIDILINNAGILRKSSLIDGSFLEAFDEILKLNLRAAVNLVNLATPHLIASKGNIVNISGVAGRQILGVDYAAYSMLKASLDHFTRGAALEVGKYGVRVNTVSPGPVKTEIYDGASITIGQAKATLKTALNRWSYPEEIADVVLFLASDKAVGVTGSNYTVDNGLLVMK</sequence>
<proteinExistence type="predicted"/>
<protein>
    <submittedName>
        <fullName evidence="1">Uncharacterized protein</fullName>
    </submittedName>
</protein>
<dbReference type="InterPro" id="IPR036291">
    <property type="entry name" value="NAD(P)-bd_dom_sf"/>
</dbReference>
<reference evidence="1" key="1">
    <citation type="submission" date="2021-02" db="EMBL/GenBank/DDBJ databases">
        <authorList>
            <person name="Steward A R."/>
        </authorList>
    </citation>
    <scope>NUCLEOTIDE SEQUENCE</scope>
</reference>
<accession>A0A821U8Z2</accession>
<dbReference type="OrthoDB" id="47007at2759"/>
<evidence type="ECO:0000313" key="1">
    <source>
        <dbReference type="EMBL" id="CAF4885921.1"/>
    </source>
</evidence>
<keyword evidence="2" id="KW-1185">Reference proteome</keyword>
<organism evidence="1 2">
    <name type="scientific">Pieris macdunnoughi</name>
    <dbReference type="NCBI Taxonomy" id="345717"/>
    <lineage>
        <taxon>Eukaryota</taxon>
        <taxon>Metazoa</taxon>
        <taxon>Ecdysozoa</taxon>
        <taxon>Arthropoda</taxon>
        <taxon>Hexapoda</taxon>
        <taxon>Insecta</taxon>
        <taxon>Pterygota</taxon>
        <taxon>Neoptera</taxon>
        <taxon>Endopterygota</taxon>
        <taxon>Lepidoptera</taxon>
        <taxon>Glossata</taxon>
        <taxon>Ditrysia</taxon>
        <taxon>Papilionoidea</taxon>
        <taxon>Pieridae</taxon>
        <taxon>Pierinae</taxon>
        <taxon>Pieris</taxon>
    </lineage>
</organism>
<dbReference type="PANTHER" id="PTHR43975:SF2">
    <property type="entry name" value="EG:BACR7A4.14 PROTEIN-RELATED"/>
    <property type="match status" value="1"/>
</dbReference>
<gene>
    <name evidence="1" type="ORF">PMACD_LOCUS10029</name>
</gene>
<dbReference type="PANTHER" id="PTHR43975">
    <property type="entry name" value="ZGC:101858"/>
    <property type="match status" value="1"/>
</dbReference>
<dbReference type="FunFam" id="3.40.50.720:FF:000084">
    <property type="entry name" value="Short-chain dehydrogenase reductase"/>
    <property type="match status" value="1"/>
</dbReference>
<dbReference type="Gene3D" id="3.40.50.720">
    <property type="entry name" value="NAD(P)-binding Rossmann-like Domain"/>
    <property type="match status" value="1"/>
</dbReference>
<dbReference type="Pfam" id="PF13561">
    <property type="entry name" value="adh_short_C2"/>
    <property type="match status" value="1"/>
</dbReference>